<sequence>MEALKLLYSTLWSDRSKERFEMILEPLQAMTQLALLSFYPVGTKVSISENVLHIQEPSWSQGVRRSYNSDKKEDLMFLFGVITRFHKFYSEMKDKSKEHLELFNLLLELSKTGIKNLVQTYERNETTHLTQTLKMYISIIDNPTAFSMVETATDKQQRANIDTVFKQITELYDEEYYFVILYNLRLIKKDSLNYIHYSHSIHTGMTPVNKKLMKWISDNIVF</sequence>
<proteinExistence type="predicted"/>
<dbReference type="EMBL" id="MN740368">
    <property type="protein sequence ID" value="QHU03065.1"/>
    <property type="molecule type" value="Genomic_DNA"/>
</dbReference>
<name>A0A6C0JB54_9ZZZZ</name>
<evidence type="ECO:0000313" key="1">
    <source>
        <dbReference type="EMBL" id="QHU03065.1"/>
    </source>
</evidence>
<reference evidence="1" key="1">
    <citation type="journal article" date="2020" name="Nature">
        <title>Giant virus diversity and host interactions through global metagenomics.</title>
        <authorList>
            <person name="Schulz F."/>
            <person name="Roux S."/>
            <person name="Paez-Espino D."/>
            <person name="Jungbluth S."/>
            <person name="Walsh D.A."/>
            <person name="Denef V.J."/>
            <person name="McMahon K.D."/>
            <person name="Konstantinidis K.T."/>
            <person name="Eloe-Fadrosh E.A."/>
            <person name="Kyrpides N.C."/>
            <person name="Woyke T."/>
        </authorList>
    </citation>
    <scope>NUCLEOTIDE SEQUENCE</scope>
    <source>
        <strain evidence="1">GVMAG-M-3300025890-48</strain>
    </source>
</reference>
<dbReference type="AlphaFoldDB" id="A0A6C0JB54"/>
<organism evidence="1">
    <name type="scientific">viral metagenome</name>
    <dbReference type="NCBI Taxonomy" id="1070528"/>
    <lineage>
        <taxon>unclassified sequences</taxon>
        <taxon>metagenomes</taxon>
        <taxon>organismal metagenomes</taxon>
    </lineage>
</organism>
<protein>
    <submittedName>
        <fullName evidence="1">Uncharacterized protein</fullName>
    </submittedName>
</protein>
<accession>A0A6C0JB54</accession>